<reference evidence="1 2" key="1">
    <citation type="journal article" date="2024" name="Plant Biotechnol. J.">
        <title>Genome and CRISPR/Cas9 system of a widespread forest tree (Populus alba) in the world.</title>
        <authorList>
            <person name="Liu Y.J."/>
            <person name="Jiang P.F."/>
            <person name="Han X.M."/>
            <person name="Li X.Y."/>
            <person name="Wang H.M."/>
            <person name="Wang Y.J."/>
            <person name="Wang X.X."/>
            <person name="Zeng Q.Y."/>
        </authorList>
    </citation>
    <scope>NUCLEOTIDE SEQUENCE [LARGE SCALE GENOMIC DNA]</scope>
    <source>
        <strain evidence="2">cv. PAL-ZL1</strain>
    </source>
</reference>
<comment type="caution">
    <text evidence="1">The sequence shown here is derived from an EMBL/GenBank/DDBJ whole genome shotgun (WGS) entry which is preliminary data.</text>
</comment>
<name>A0ACC4BCV6_POPAL</name>
<protein>
    <submittedName>
        <fullName evidence="1">Uncharacterized protein</fullName>
    </submittedName>
</protein>
<proteinExistence type="predicted"/>
<gene>
    <name evidence="1" type="ORF">D5086_021557</name>
</gene>
<evidence type="ECO:0000313" key="1">
    <source>
        <dbReference type="EMBL" id="KAL3576274.1"/>
    </source>
</evidence>
<organism evidence="1 2">
    <name type="scientific">Populus alba</name>
    <name type="common">White poplar</name>
    <dbReference type="NCBI Taxonomy" id="43335"/>
    <lineage>
        <taxon>Eukaryota</taxon>
        <taxon>Viridiplantae</taxon>
        <taxon>Streptophyta</taxon>
        <taxon>Embryophyta</taxon>
        <taxon>Tracheophyta</taxon>
        <taxon>Spermatophyta</taxon>
        <taxon>Magnoliopsida</taxon>
        <taxon>eudicotyledons</taxon>
        <taxon>Gunneridae</taxon>
        <taxon>Pentapetalae</taxon>
        <taxon>rosids</taxon>
        <taxon>fabids</taxon>
        <taxon>Malpighiales</taxon>
        <taxon>Salicaceae</taxon>
        <taxon>Saliceae</taxon>
        <taxon>Populus</taxon>
    </lineage>
</organism>
<evidence type="ECO:0000313" key="2">
    <source>
        <dbReference type="Proteomes" id="UP000309997"/>
    </source>
</evidence>
<sequence length="272" mass="29812">MRSRQEYCISQPLRFRYSYAGVSGFSRFASTGGESSSPLGDETPNNGSLAFASSHNGVLQFSVSSIKSDGSSKGRPPRKSSAPGRTEKEDEDSKSQSSDRKQMSSNQAEIMALFRRIQSSISKGESTATKKKKASRSDENSPTNSILEVLRHSTKDTKGPGTVREGNKVLTQKQSASKDQKTQPEHALEDVKLTRPPSNFTKKSPIPSPSTSRENTTELNSEASEGKASNHKLELPRVEKMKLTELKELAKSRGIKGYSKLKKGELLELLRS</sequence>
<dbReference type="Proteomes" id="UP000309997">
    <property type="component" value="Unassembled WGS sequence"/>
</dbReference>
<accession>A0ACC4BCV6</accession>
<dbReference type="EMBL" id="RCHU02000011">
    <property type="protein sequence ID" value="KAL3576274.1"/>
    <property type="molecule type" value="Genomic_DNA"/>
</dbReference>
<keyword evidence="2" id="KW-1185">Reference proteome</keyword>